<dbReference type="Proteomes" id="UP001165960">
    <property type="component" value="Unassembled WGS sequence"/>
</dbReference>
<evidence type="ECO:0000313" key="1">
    <source>
        <dbReference type="EMBL" id="KAJ9080492.1"/>
    </source>
</evidence>
<organism evidence="1 2">
    <name type="scientific">Entomophthora muscae</name>
    <dbReference type="NCBI Taxonomy" id="34485"/>
    <lineage>
        <taxon>Eukaryota</taxon>
        <taxon>Fungi</taxon>
        <taxon>Fungi incertae sedis</taxon>
        <taxon>Zoopagomycota</taxon>
        <taxon>Entomophthoromycotina</taxon>
        <taxon>Entomophthoromycetes</taxon>
        <taxon>Entomophthorales</taxon>
        <taxon>Entomophthoraceae</taxon>
        <taxon>Entomophthora</taxon>
    </lineage>
</organism>
<gene>
    <name evidence="1" type="ORF">DSO57_1024318</name>
</gene>
<name>A0ACC2U219_9FUNG</name>
<dbReference type="EMBL" id="QTSX02001551">
    <property type="protein sequence ID" value="KAJ9080492.1"/>
    <property type="molecule type" value="Genomic_DNA"/>
</dbReference>
<reference evidence="1" key="1">
    <citation type="submission" date="2022-04" db="EMBL/GenBank/DDBJ databases">
        <title>Genome of the entomopathogenic fungus Entomophthora muscae.</title>
        <authorList>
            <person name="Elya C."/>
            <person name="Lovett B.R."/>
            <person name="Lee E."/>
            <person name="Macias A.M."/>
            <person name="Hajek A.E."/>
            <person name="De Bivort B.L."/>
            <person name="Kasson M.T."/>
            <person name="De Fine Licht H.H."/>
            <person name="Stajich J.E."/>
        </authorList>
    </citation>
    <scope>NUCLEOTIDE SEQUENCE</scope>
    <source>
        <strain evidence="1">Berkeley</strain>
    </source>
</reference>
<accession>A0ACC2U219</accession>
<comment type="caution">
    <text evidence="1">The sequence shown here is derived from an EMBL/GenBank/DDBJ whole genome shotgun (WGS) entry which is preliminary data.</text>
</comment>
<keyword evidence="2" id="KW-1185">Reference proteome</keyword>
<proteinExistence type="predicted"/>
<evidence type="ECO:0000313" key="2">
    <source>
        <dbReference type="Proteomes" id="UP001165960"/>
    </source>
</evidence>
<sequence length="402" mass="42568">MAFKNTSVTKNMSRAYGWGNFLGNLSRKAPNREALFTDGSAPGLFSTPQALKLGDSESVTYSHIAAGYQHGFIGFSESNGESKLTSFGLNASGQLGLGGAGEYGFGLVSSFGGKKIDEIQCGREHTLVRLGDLVFGSGNTNYGQLGLGKSKDRLPKDQPAGCLIEAGFKKLELNFPVKQMACGLDHSVLISDCGIFTMGWGADGQLGLGMDPPINHDTPTPIPLSIPPVEIKKVSSRHDCTIVLLESGKVYSWGNSEYGQGMHGKKIDRVLGIKPILFDEKVVDIAAGGSFSLLLSDSGKVFVCGFGVLGLGELVTQVLVPTEIPTLRDIKKIFASSGTASAINNNGEAFIWGLGTPASHRLGLGEEHIHAHVPHPLRLPYEKLRAESVALGGHFGLLIGSD</sequence>
<protein>
    <submittedName>
        <fullName evidence="1">Uncharacterized protein</fullName>
    </submittedName>
</protein>